<name>A0A1D1XK77_9ARAE</name>
<proteinExistence type="predicted"/>
<reference evidence="3" key="1">
    <citation type="submission" date="2015-07" db="EMBL/GenBank/DDBJ databases">
        <title>Transcriptome Assembly of Anthurium amnicola.</title>
        <authorList>
            <person name="Suzuki J."/>
        </authorList>
    </citation>
    <scope>NUCLEOTIDE SEQUENCE</scope>
</reference>
<evidence type="ECO:0000259" key="2">
    <source>
        <dbReference type="SMART" id="SM00451"/>
    </source>
</evidence>
<dbReference type="EMBL" id="GDJX01025129">
    <property type="protein sequence ID" value="JAT42807.1"/>
    <property type="molecule type" value="Transcribed_RNA"/>
</dbReference>
<sequence>MDPTHWYDAQTQQYYPYGHFPNPGPIPGGGGGGHTPAASTHFYGAPDTGAVTRPPGVDGQAAPNPYGPHGGYGGHAVPYVYPPVEAAHYYQGFGGGDGQVLLVTDANQQYGAHPVARGDVLGKPTSVTIYQNNKGKHPSQNDTKKKKKIPRVVQSMYCEVCKINCNSQEVLNSHRQGKKHKKNLEKLKESVAPNSAKTPTTSAEKKDTAEVEKDKTGGEKTKKNPVTTTKMDLDTKKRRVLEGGAAADSVRVCTICNVVCNSQVVFSCHIVGHKHTTMLKKHQGATGS</sequence>
<protein>
    <submittedName>
        <fullName evidence="3">Zinc finger protein 385D</fullName>
    </submittedName>
</protein>
<evidence type="ECO:0000256" key="1">
    <source>
        <dbReference type="SAM" id="MobiDB-lite"/>
    </source>
</evidence>
<feature type="region of interest" description="Disordered" evidence="1">
    <location>
        <begin position="17"/>
        <end position="68"/>
    </location>
</feature>
<gene>
    <name evidence="3" type="primary">Znf385d_0</name>
    <name evidence="3" type="ORF">g.53342</name>
</gene>
<feature type="compositionally biased region" description="Polar residues" evidence="1">
    <location>
        <begin position="192"/>
        <end position="202"/>
    </location>
</feature>
<dbReference type="InterPro" id="IPR036236">
    <property type="entry name" value="Znf_C2H2_sf"/>
</dbReference>
<organism evidence="3">
    <name type="scientific">Anthurium amnicola</name>
    <dbReference type="NCBI Taxonomy" id="1678845"/>
    <lineage>
        <taxon>Eukaryota</taxon>
        <taxon>Viridiplantae</taxon>
        <taxon>Streptophyta</taxon>
        <taxon>Embryophyta</taxon>
        <taxon>Tracheophyta</taxon>
        <taxon>Spermatophyta</taxon>
        <taxon>Magnoliopsida</taxon>
        <taxon>Liliopsida</taxon>
        <taxon>Araceae</taxon>
        <taxon>Pothoideae</taxon>
        <taxon>Potheae</taxon>
        <taxon>Anthurium</taxon>
    </lineage>
</organism>
<evidence type="ECO:0000313" key="3">
    <source>
        <dbReference type="EMBL" id="JAT42807.1"/>
    </source>
</evidence>
<feature type="region of interest" description="Disordered" evidence="1">
    <location>
        <begin position="172"/>
        <end position="226"/>
    </location>
</feature>
<feature type="compositionally biased region" description="Basic and acidic residues" evidence="1">
    <location>
        <begin position="203"/>
        <end position="222"/>
    </location>
</feature>
<accession>A0A1D1XK77</accession>
<dbReference type="PANTHER" id="PTHR47487:SF8">
    <property type="entry name" value="OS08G0270900 PROTEIN"/>
    <property type="match status" value="1"/>
</dbReference>
<dbReference type="Pfam" id="PF12874">
    <property type="entry name" value="zf-met"/>
    <property type="match status" value="2"/>
</dbReference>
<dbReference type="InterPro" id="IPR003604">
    <property type="entry name" value="Matrin/U1-like-C_Znf_C2H2"/>
</dbReference>
<dbReference type="GO" id="GO:0003676">
    <property type="term" value="F:nucleic acid binding"/>
    <property type="evidence" value="ECO:0007669"/>
    <property type="project" value="InterPro"/>
</dbReference>
<dbReference type="SMART" id="SM00451">
    <property type="entry name" value="ZnF_U1"/>
    <property type="match status" value="2"/>
</dbReference>
<feature type="domain" description="U1-type" evidence="2">
    <location>
        <begin position="153"/>
        <end position="187"/>
    </location>
</feature>
<dbReference type="SUPFAM" id="SSF57667">
    <property type="entry name" value="beta-beta-alpha zinc fingers"/>
    <property type="match status" value="2"/>
</dbReference>
<dbReference type="AlphaFoldDB" id="A0A1D1XK77"/>
<feature type="domain" description="U1-type" evidence="2">
    <location>
        <begin position="248"/>
        <end position="282"/>
    </location>
</feature>
<dbReference type="PANTHER" id="PTHR47487">
    <property type="entry name" value="OS06G0651300 PROTEIN-RELATED"/>
    <property type="match status" value="1"/>
</dbReference>
<dbReference type="InterPro" id="IPR013087">
    <property type="entry name" value="Znf_C2H2_type"/>
</dbReference>
<dbReference type="GO" id="GO:0008270">
    <property type="term" value="F:zinc ion binding"/>
    <property type="evidence" value="ECO:0007669"/>
    <property type="project" value="InterPro"/>
</dbReference>
<dbReference type="Gene3D" id="3.30.160.60">
    <property type="entry name" value="Classic Zinc Finger"/>
    <property type="match status" value="2"/>
</dbReference>